<sequence>VVACERQRIVLGIVGTHMFYFTRLRVIRQLLSMRVLGPIPFKYDGFLDAKAQGRRVFLHMSAKPLRLCASLFEWYWF</sequence>
<dbReference type="RefSeq" id="WP_217352531.1">
    <property type="nucleotide sequence ID" value="NZ_NQWI01000317.1"/>
</dbReference>
<protein>
    <submittedName>
        <fullName evidence="1">Uncharacterized protein</fullName>
    </submittedName>
</protein>
<evidence type="ECO:0000313" key="2">
    <source>
        <dbReference type="Proteomes" id="UP000220527"/>
    </source>
</evidence>
<dbReference type="AlphaFoldDB" id="A0A2A6RDA9"/>
<name>A0A2A6RDA9_9CHLR</name>
<reference evidence="2" key="1">
    <citation type="submission" date="2017-08" db="EMBL/GenBank/DDBJ databases">
        <authorList>
            <person name="Grouzdev D.S."/>
            <person name="Gaisin V.A."/>
            <person name="Rysina M.S."/>
            <person name="Gorlenko V.M."/>
        </authorList>
    </citation>
    <scope>NUCLEOTIDE SEQUENCE [LARGE SCALE GENOMIC DNA]</scope>
    <source>
        <strain evidence="2">Kir15-3F</strain>
    </source>
</reference>
<keyword evidence="2" id="KW-1185">Reference proteome</keyword>
<proteinExistence type="predicted"/>
<organism evidence="1 2">
    <name type="scientific">Candidatus Viridilinea mediisalina</name>
    <dbReference type="NCBI Taxonomy" id="2024553"/>
    <lineage>
        <taxon>Bacteria</taxon>
        <taxon>Bacillati</taxon>
        <taxon>Chloroflexota</taxon>
        <taxon>Chloroflexia</taxon>
        <taxon>Chloroflexales</taxon>
        <taxon>Chloroflexineae</taxon>
        <taxon>Oscillochloridaceae</taxon>
        <taxon>Candidatus Viridilinea</taxon>
    </lineage>
</organism>
<dbReference type="EMBL" id="NQWI01000317">
    <property type="protein sequence ID" value="PDV97726.1"/>
    <property type="molecule type" value="Genomic_DNA"/>
</dbReference>
<evidence type="ECO:0000313" key="1">
    <source>
        <dbReference type="EMBL" id="PDV97726.1"/>
    </source>
</evidence>
<accession>A0A2A6RDA9</accession>
<dbReference type="Proteomes" id="UP000220527">
    <property type="component" value="Unassembled WGS sequence"/>
</dbReference>
<gene>
    <name evidence="1" type="ORF">CJ255_22220</name>
</gene>
<feature type="non-terminal residue" evidence="1">
    <location>
        <position position="1"/>
    </location>
</feature>
<comment type="caution">
    <text evidence="1">The sequence shown here is derived from an EMBL/GenBank/DDBJ whole genome shotgun (WGS) entry which is preliminary data.</text>
</comment>